<keyword evidence="4" id="KW-0378">Hydrolase</keyword>
<comment type="catalytic activity">
    <reaction evidence="1">
        <text>Hydrolyzes the link between N-acetylmuramoyl residues and L-amino acid residues in certain cell-wall glycopeptides.</text>
        <dbReference type="EC" id="3.5.1.28"/>
    </reaction>
</comment>
<protein>
    <recommendedName>
        <fullName evidence="3">N-acetylmuramoyl-L-alanine amidase</fullName>
        <ecNumber evidence="3">3.5.1.28</ecNumber>
    </recommendedName>
</protein>
<organism evidence="9 10">
    <name type="scientific">Pseudoflavonifractor gallinarum</name>
    <dbReference type="NCBI Taxonomy" id="2779352"/>
    <lineage>
        <taxon>Bacteria</taxon>
        <taxon>Bacillati</taxon>
        <taxon>Bacillota</taxon>
        <taxon>Clostridia</taxon>
        <taxon>Eubacteriales</taxon>
        <taxon>Oscillospiraceae</taxon>
        <taxon>Pseudoflavonifractor</taxon>
    </lineage>
</organism>
<accession>A0ABR9R8T3</accession>
<dbReference type="CDD" id="cd06583">
    <property type="entry name" value="PGRP"/>
    <property type="match status" value="1"/>
</dbReference>
<dbReference type="Proteomes" id="UP000806211">
    <property type="component" value="Unassembled WGS sequence"/>
</dbReference>
<gene>
    <name evidence="9" type="ORF">INF37_02060</name>
</gene>
<dbReference type="Gene3D" id="3.40.80.10">
    <property type="entry name" value="Peptidoglycan recognition protein-like"/>
    <property type="match status" value="1"/>
</dbReference>
<evidence type="ECO:0000313" key="9">
    <source>
        <dbReference type="EMBL" id="MBE5054790.1"/>
    </source>
</evidence>
<evidence type="ECO:0000259" key="8">
    <source>
        <dbReference type="SMART" id="SM00644"/>
    </source>
</evidence>
<evidence type="ECO:0000256" key="1">
    <source>
        <dbReference type="ARBA" id="ARBA00001561"/>
    </source>
</evidence>
<dbReference type="PANTHER" id="PTHR30417">
    <property type="entry name" value="N-ACETYLMURAMOYL-L-ALANINE AMIDASE AMID"/>
    <property type="match status" value="1"/>
</dbReference>
<dbReference type="Pfam" id="PF08239">
    <property type="entry name" value="SH3_3"/>
    <property type="match status" value="1"/>
</dbReference>
<keyword evidence="6" id="KW-0178">Competence</keyword>
<dbReference type="Pfam" id="PF01510">
    <property type="entry name" value="Amidase_2"/>
    <property type="match status" value="1"/>
</dbReference>
<dbReference type="SMART" id="SM00644">
    <property type="entry name" value="Ami_2"/>
    <property type="match status" value="1"/>
</dbReference>
<dbReference type="InterPro" id="IPR036505">
    <property type="entry name" value="Amidase/PGRP_sf"/>
</dbReference>
<dbReference type="Gene3D" id="2.30.30.40">
    <property type="entry name" value="SH3 Domains"/>
    <property type="match status" value="1"/>
</dbReference>
<dbReference type="PANTHER" id="PTHR30417:SF11">
    <property type="entry name" value="N-ACETYLMURAMOYL-L-ALANINE AMIDASE XLYA"/>
    <property type="match status" value="1"/>
</dbReference>
<dbReference type="EMBL" id="JADCKF010000001">
    <property type="protein sequence ID" value="MBE5054790.1"/>
    <property type="molecule type" value="Genomic_DNA"/>
</dbReference>
<name>A0ABR9R8T3_9FIRM</name>
<dbReference type="InterPro" id="IPR051206">
    <property type="entry name" value="NAMLAA_amidase_2"/>
</dbReference>
<evidence type="ECO:0000256" key="2">
    <source>
        <dbReference type="ARBA" id="ARBA00007553"/>
    </source>
</evidence>
<proteinExistence type="inferred from homology"/>
<evidence type="ECO:0000313" key="10">
    <source>
        <dbReference type="Proteomes" id="UP000806211"/>
    </source>
</evidence>
<dbReference type="InterPro" id="IPR002502">
    <property type="entry name" value="Amidase_domain"/>
</dbReference>
<evidence type="ECO:0000256" key="6">
    <source>
        <dbReference type="ARBA" id="ARBA00023287"/>
    </source>
</evidence>
<sequence length="491" mass="54044">MSYKIAEYQQDKYRFHLYDNVKRLTWKQIKAEQGPNCVGVVNLAYFSMASYSHQSAIMIGGAWGLRPKYHEYGILIDEAGHLSVGTEDQAVYDYAIGCPPVDINGRRYTDKDGGRNGWTYTGIKPDGTVVVLLCSKDTPETTDSLEDALRARGCVHILRWDGSWSSQGTLGPSLEVTPSQRRICRSWLLIFRRSGEDKPDGDKEDTMSKQYTVTPSIGVNIRSGPGTGYGKTGAYPCGTVVTVLEERDGWGRTDKGWVSLDYLEPVKAPQRTTDNGIAIQIDYIPQGRKNRPGGFNPCSYLTIHETGNAARGADAAAHASYLKGDVAANALVSWHYTVDDHAIVQHLPDTETAYHAGDGAKGPGNTKSIGIEICVDSGGNFEKAKENAAALVRLLMDEHSIPLERVVQHHHWNGKDCPRTIRNTPGGWEEFLKLCKGEEPNVSNLDTDVDELAKAGIVTSPDYWKTGSGYADANVVCLIHAMAEYLRKEKD</sequence>
<dbReference type="SUPFAM" id="SSF55846">
    <property type="entry name" value="N-acetylmuramoyl-L-alanine amidase-like"/>
    <property type="match status" value="1"/>
</dbReference>
<evidence type="ECO:0000256" key="3">
    <source>
        <dbReference type="ARBA" id="ARBA00011901"/>
    </source>
</evidence>
<reference evidence="9 10" key="1">
    <citation type="submission" date="2020-10" db="EMBL/GenBank/DDBJ databases">
        <title>ChiBAC.</title>
        <authorList>
            <person name="Zenner C."/>
            <person name="Hitch T.C.A."/>
            <person name="Clavel T."/>
        </authorList>
    </citation>
    <scope>NUCLEOTIDE SEQUENCE [LARGE SCALE GENOMIC DNA]</scope>
    <source>
        <strain evidence="9 10">DSM 107456</strain>
    </source>
</reference>
<evidence type="ECO:0000256" key="5">
    <source>
        <dbReference type="ARBA" id="ARBA00022969"/>
    </source>
</evidence>
<keyword evidence="7" id="KW-0961">Cell wall biogenesis/degradation</keyword>
<evidence type="ECO:0000256" key="4">
    <source>
        <dbReference type="ARBA" id="ARBA00022801"/>
    </source>
</evidence>
<keyword evidence="10" id="KW-1185">Reference proteome</keyword>
<evidence type="ECO:0000256" key="7">
    <source>
        <dbReference type="ARBA" id="ARBA00023316"/>
    </source>
</evidence>
<dbReference type="RefSeq" id="WP_193536104.1">
    <property type="nucleotide sequence ID" value="NZ_JADCKF010000001.1"/>
</dbReference>
<keyword evidence="5" id="KW-0749">Sporulation</keyword>
<comment type="similarity">
    <text evidence="2">Belongs to the N-acetylmuramoyl-L-alanine amidase 2 family.</text>
</comment>
<comment type="caution">
    <text evidence="9">The sequence shown here is derived from an EMBL/GenBank/DDBJ whole genome shotgun (WGS) entry which is preliminary data.</text>
</comment>
<feature type="domain" description="N-acetylmuramoyl-L-alanine amidase" evidence="8">
    <location>
        <begin position="286"/>
        <end position="426"/>
    </location>
</feature>
<dbReference type="EC" id="3.5.1.28" evidence="3"/>
<dbReference type="InterPro" id="IPR003646">
    <property type="entry name" value="SH3-like_bac-type"/>
</dbReference>